<comment type="caution">
    <text evidence="3">The sequence shown here is derived from an EMBL/GenBank/DDBJ whole genome shotgun (WGS) entry which is preliminary data.</text>
</comment>
<keyword evidence="4" id="KW-1185">Reference proteome</keyword>
<dbReference type="AlphaFoldDB" id="A0ABD1ULM6"/>
<evidence type="ECO:0000256" key="1">
    <source>
        <dbReference type="SAM" id="MobiDB-lite"/>
    </source>
</evidence>
<feature type="domain" description="Retrotransposon gag" evidence="2">
    <location>
        <begin position="8"/>
        <end position="67"/>
    </location>
</feature>
<evidence type="ECO:0000313" key="4">
    <source>
        <dbReference type="Proteomes" id="UP001604336"/>
    </source>
</evidence>
<organism evidence="3 4">
    <name type="scientific">Abeliophyllum distichum</name>
    <dbReference type="NCBI Taxonomy" id="126358"/>
    <lineage>
        <taxon>Eukaryota</taxon>
        <taxon>Viridiplantae</taxon>
        <taxon>Streptophyta</taxon>
        <taxon>Embryophyta</taxon>
        <taxon>Tracheophyta</taxon>
        <taxon>Spermatophyta</taxon>
        <taxon>Magnoliopsida</taxon>
        <taxon>eudicotyledons</taxon>
        <taxon>Gunneridae</taxon>
        <taxon>Pentapetalae</taxon>
        <taxon>asterids</taxon>
        <taxon>lamiids</taxon>
        <taxon>Lamiales</taxon>
        <taxon>Oleaceae</taxon>
        <taxon>Forsythieae</taxon>
        <taxon>Abeliophyllum</taxon>
    </lineage>
</organism>
<gene>
    <name evidence="3" type="ORF">Adt_11003</name>
</gene>
<proteinExistence type="predicted"/>
<sequence length="143" mass="16843">MSGNPLTKSIRTFEDFFKQFATYFASSKRDKKTAIELMQLTQDKDKLLKDFIARFNRATLGIKDLHMSAIVTAMISRTRSRSFKMSLFKNLSDSMHELLRRWDKYVDADEVYFITKGIKDQKVSNKKKTRDESELRNDKANRK</sequence>
<dbReference type="EMBL" id="JBFOLK010000003">
    <property type="protein sequence ID" value="KAL2525949.1"/>
    <property type="molecule type" value="Genomic_DNA"/>
</dbReference>
<feature type="region of interest" description="Disordered" evidence="1">
    <location>
        <begin position="122"/>
        <end position="143"/>
    </location>
</feature>
<accession>A0ABD1ULM6</accession>
<dbReference type="InterPro" id="IPR005162">
    <property type="entry name" value="Retrotrans_gag_dom"/>
</dbReference>
<dbReference type="Pfam" id="PF03732">
    <property type="entry name" value="Retrotrans_gag"/>
    <property type="match status" value="1"/>
</dbReference>
<reference evidence="4" key="1">
    <citation type="submission" date="2024-07" db="EMBL/GenBank/DDBJ databases">
        <title>Two chromosome-level genome assemblies of Korean endemic species Abeliophyllum distichum and Forsythia ovata (Oleaceae).</title>
        <authorList>
            <person name="Jang H."/>
        </authorList>
    </citation>
    <scope>NUCLEOTIDE SEQUENCE [LARGE SCALE GENOMIC DNA]</scope>
</reference>
<protein>
    <submittedName>
        <fullName evidence="3">Retrotransposon gag protein</fullName>
    </submittedName>
</protein>
<name>A0ABD1ULM6_9LAMI</name>
<evidence type="ECO:0000259" key="2">
    <source>
        <dbReference type="Pfam" id="PF03732"/>
    </source>
</evidence>
<evidence type="ECO:0000313" key="3">
    <source>
        <dbReference type="EMBL" id="KAL2525949.1"/>
    </source>
</evidence>
<dbReference type="Proteomes" id="UP001604336">
    <property type="component" value="Unassembled WGS sequence"/>
</dbReference>